<dbReference type="GO" id="GO:0030170">
    <property type="term" value="F:pyridoxal phosphate binding"/>
    <property type="evidence" value="ECO:0007669"/>
    <property type="project" value="InterPro"/>
</dbReference>
<evidence type="ECO:0000313" key="17">
    <source>
        <dbReference type="Proteomes" id="UP000247498"/>
    </source>
</evidence>
<dbReference type="PROSITE" id="PS00165">
    <property type="entry name" value="DEHYDRATASE_SER_THR"/>
    <property type="match status" value="1"/>
</dbReference>
<dbReference type="PANTHER" id="PTHR43050">
    <property type="entry name" value="SERINE / THREONINE RACEMASE FAMILY MEMBER"/>
    <property type="match status" value="1"/>
</dbReference>
<feature type="compositionally biased region" description="Basic and acidic residues" evidence="14">
    <location>
        <begin position="12"/>
        <end position="25"/>
    </location>
</feature>
<evidence type="ECO:0000256" key="2">
    <source>
        <dbReference type="ARBA" id="ARBA00001933"/>
    </source>
</evidence>
<evidence type="ECO:0000256" key="7">
    <source>
        <dbReference type="ARBA" id="ARBA00022898"/>
    </source>
</evidence>
<dbReference type="Pfam" id="PF00291">
    <property type="entry name" value="PALP"/>
    <property type="match status" value="1"/>
</dbReference>
<dbReference type="SUPFAM" id="SSF53686">
    <property type="entry name" value="Tryptophan synthase beta subunit-like PLP-dependent enzymes"/>
    <property type="match status" value="1"/>
</dbReference>
<feature type="region of interest" description="Disordered" evidence="14">
    <location>
        <begin position="1"/>
        <end position="42"/>
    </location>
</feature>
<comment type="function">
    <text evidence="9">Catalyzes the synthesis of D-serine from L-serine. Has dehydratase activity towards both L-serine and D-serine.</text>
</comment>
<reference evidence="16 17" key="1">
    <citation type="journal article" date="2018" name="Sci. Rep.">
        <title>Raphidocelis subcapitata (=Pseudokirchneriella subcapitata) provides an insight into genome evolution and environmental adaptations in the Sphaeropleales.</title>
        <authorList>
            <person name="Suzuki S."/>
            <person name="Yamaguchi H."/>
            <person name="Nakajima N."/>
            <person name="Kawachi M."/>
        </authorList>
    </citation>
    <scope>NUCLEOTIDE SEQUENCE [LARGE SCALE GENOMIC DNA]</scope>
    <source>
        <strain evidence="16 17">NIES-35</strain>
    </source>
</reference>
<evidence type="ECO:0000256" key="11">
    <source>
        <dbReference type="ARBA" id="ARBA00066592"/>
    </source>
</evidence>
<dbReference type="CDD" id="cd01562">
    <property type="entry name" value="Thr-dehyd"/>
    <property type="match status" value="1"/>
</dbReference>
<dbReference type="InterPro" id="IPR000634">
    <property type="entry name" value="Ser/Thr_deHydtase_PyrdxlP-BS"/>
</dbReference>
<evidence type="ECO:0000313" key="16">
    <source>
        <dbReference type="EMBL" id="GBF94221.1"/>
    </source>
</evidence>
<dbReference type="GO" id="GO:0030378">
    <property type="term" value="F:serine racemase activity"/>
    <property type="evidence" value="ECO:0007669"/>
    <property type="project" value="UniProtKB-EC"/>
</dbReference>
<comment type="cofactor">
    <cofactor evidence="1">
        <name>Ca(2+)</name>
        <dbReference type="ChEBI" id="CHEBI:29108"/>
    </cofactor>
</comment>
<dbReference type="OrthoDB" id="4418812at2759"/>
<dbReference type="GO" id="GO:0018114">
    <property type="term" value="F:threonine racemase activity"/>
    <property type="evidence" value="ECO:0007669"/>
    <property type="project" value="TreeGrafter"/>
</dbReference>
<dbReference type="FunFam" id="3.40.50.1100:FF:000005">
    <property type="entry name" value="Threonine dehydratase catabolic"/>
    <property type="match status" value="1"/>
</dbReference>
<evidence type="ECO:0000256" key="14">
    <source>
        <dbReference type="SAM" id="MobiDB-lite"/>
    </source>
</evidence>
<name>A0A2V0P2X3_9CHLO</name>
<evidence type="ECO:0000256" key="3">
    <source>
        <dbReference type="ARBA" id="ARBA00001936"/>
    </source>
</evidence>
<dbReference type="InterPro" id="IPR001926">
    <property type="entry name" value="TrpB-like_PALP"/>
</dbReference>
<evidence type="ECO:0000256" key="1">
    <source>
        <dbReference type="ARBA" id="ARBA00001913"/>
    </source>
</evidence>
<dbReference type="InParanoid" id="A0A2V0P2X3"/>
<dbReference type="InterPro" id="IPR036052">
    <property type="entry name" value="TrpB-like_PALP_sf"/>
</dbReference>
<feature type="domain" description="Tryptophan synthase beta chain-like PALP" evidence="15">
    <location>
        <begin position="64"/>
        <end position="359"/>
    </location>
</feature>
<dbReference type="EMBL" id="BDRX01000049">
    <property type="protein sequence ID" value="GBF94221.1"/>
    <property type="molecule type" value="Genomic_DNA"/>
</dbReference>
<dbReference type="Gene3D" id="3.40.50.1100">
    <property type="match status" value="2"/>
</dbReference>
<protein>
    <recommendedName>
        <fullName evidence="12">Serine racemase</fullName>
        <ecNumber evidence="10">4.3.1.18</ecNumber>
        <ecNumber evidence="11">5.1.1.18</ecNumber>
    </recommendedName>
    <alternativeName>
        <fullName evidence="13">D-serine dehydratase</fullName>
    </alternativeName>
</protein>
<keyword evidence="8" id="KW-0456">Lyase</keyword>
<comment type="cofactor">
    <cofactor evidence="4">
        <name>Mg(2+)</name>
        <dbReference type="ChEBI" id="CHEBI:18420"/>
    </cofactor>
</comment>
<keyword evidence="7" id="KW-0663">Pyridoxal phosphate</keyword>
<evidence type="ECO:0000256" key="12">
    <source>
        <dbReference type="ARBA" id="ARBA00070760"/>
    </source>
</evidence>
<dbReference type="FunCoup" id="A0A2V0P2X3">
    <property type="interactions" value="747"/>
</dbReference>
<keyword evidence="6" id="KW-0460">Magnesium</keyword>
<evidence type="ECO:0000256" key="8">
    <source>
        <dbReference type="ARBA" id="ARBA00023239"/>
    </source>
</evidence>
<evidence type="ECO:0000259" key="15">
    <source>
        <dbReference type="Pfam" id="PF00291"/>
    </source>
</evidence>
<dbReference type="AlphaFoldDB" id="A0A2V0P2X3"/>
<evidence type="ECO:0000256" key="4">
    <source>
        <dbReference type="ARBA" id="ARBA00001946"/>
    </source>
</evidence>
<sequence length="378" mass="38448">MAAPVAAPPRAAARDGDGDPPEPRRGSGAGPAGPAVPPAAPPAASRYAANIDDIRAAAARLAGHAHVTPVLTCSSIDKLAGRSLFFKCEVFQKGGAFKFRGAFNSVSLLSDEAARRGVATHSSGNHAAALALAAQLRGIPAHIVVPRDAPACKVDAARGYGGRVVLCDPTMAAREAACAEIVAATGATFVPPYDHGPVIAGQGTIALELLEQVPDLDAIVVPVSGGGMISGIALAAKSINPRCLVLAAEPRGANDAADAAASKARGERVCDAPKPETIADGLQARLGELTWPVIRDLVDEVITVSDDEIVDAMRLIMTRMKVVVEPSGAAGLAAALSPAFAASSPRAAAARRVGVILCGGNLDFDARRFWEGWAPAAL</sequence>
<dbReference type="GO" id="GO:0070179">
    <property type="term" value="P:D-serine biosynthetic process"/>
    <property type="evidence" value="ECO:0007669"/>
    <property type="project" value="TreeGrafter"/>
</dbReference>
<comment type="cofactor">
    <cofactor evidence="2">
        <name>pyridoxal 5'-phosphate</name>
        <dbReference type="ChEBI" id="CHEBI:597326"/>
    </cofactor>
</comment>
<dbReference type="STRING" id="307507.A0A2V0P2X3"/>
<feature type="compositionally biased region" description="Low complexity" evidence="14">
    <location>
        <begin position="1"/>
        <end position="11"/>
    </location>
</feature>
<gene>
    <name evidence="16" type="ORF">Rsub_06491</name>
</gene>
<evidence type="ECO:0000256" key="10">
    <source>
        <dbReference type="ARBA" id="ARBA00066349"/>
    </source>
</evidence>
<evidence type="ECO:0000256" key="9">
    <source>
        <dbReference type="ARBA" id="ARBA00053278"/>
    </source>
</evidence>
<dbReference type="PANTHER" id="PTHR43050:SF1">
    <property type="entry name" value="SERINE RACEMASE"/>
    <property type="match status" value="1"/>
</dbReference>
<evidence type="ECO:0000256" key="13">
    <source>
        <dbReference type="ARBA" id="ARBA00081761"/>
    </source>
</evidence>
<dbReference type="GO" id="GO:0008721">
    <property type="term" value="F:D-serine ammonia-lyase activity"/>
    <property type="evidence" value="ECO:0007669"/>
    <property type="project" value="UniProtKB-EC"/>
</dbReference>
<comment type="cofactor">
    <cofactor evidence="3">
        <name>Mn(2+)</name>
        <dbReference type="ChEBI" id="CHEBI:29035"/>
    </cofactor>
</comment>
<evidence type="ECO:0000256" key="5">
    <source>
        <dbReference type="ARBA" id="ARBA00010869"/>
    </source>
</evidence>
<dbReference type="GO" id="GO:0000287">
    <property type="term" value="F:magnesium ion binding"/>
    <property type="evidence" value="ECO:0007669"/>
    <property type="project" value="TreeGrafter"/>
</dbReference>
<dbReference type="FunFam" id="3.40.50.1100:FF:000007">
    <property type="entry name" value="L-threonine dehydratase catabolic TdcB"/>
    <property type="match status" value="1"/>
</dbReference>
<dbReference type="GO" id="GO:0003941">
    <property type="term" value="F:L-serine ammonia-lyase activity"/>
    <property type="evidence" value="ECO:0007669"/>
    <property type="project" value="TreeGrafter"/>
</dbReference>
<dbReference type="GO" id="GO:0005524">
    <property type="term" value="F:ATP binding"/>
    <property type="evidence" value="ECO:0007669"/>
    <property type="project" value="TreeGrafter"/>
</dbReference>
<organism evidence="16 17">
    <name type="scientific">Raphidocelis subcapitata</name>
    <dbReference type="NCBI Taxonomy" id="307507"/>
    <lineage>
        <taxon>Eukaryota</taxon>
        <taxon>Viridiplantae</taxon>
        <taxon>Chlorophyta</taxon>
        <taxon>core chlorophytes</taxon>
        <taxon>Chlorophyceae</taxon>
        <taxon>CS clade</taxon>
        <taxon>Sphaeropleales</taxon>
        <taxon>Selenastraceae</taxon>
        <taxon>Raphidocelis</taxon>
    </lineage>
</organism>
<accession>A0A2V0P2X3</accession>
<comment type="caution">
    <text evidence="16">The sequence shown here is derived from an EMBL/GenBank/DDBJ whole genome shotgun (WGS) entry which is preliminary data.</text>
</comment>
<comment type="similarity">
    <text evidence="5">Belongs to the serine/threonine dehydratase family.</text>
</comment>
<dbReference type="EC" id="5.1.1.18" evidence="11"/>
<keyword evidence="17" id="KW-1185">Reference proteome</keyword>
<proteinExistence type="inferred from homology"/>
<evidence type="ECO:0000256" key="6">
    <source>
        <dbReference type="ARBA" id="ARBA00022842"/>
    </source>
</evidence>
<dbReference type="EC" id="4.3.1.18" evidence="10"/>
<dbReference type="GO" id="GO:0006563">
    <property type="term" value="P:L-serine metabolic process"/>
    <property type="evidence" value="ECO:0007669"/>
    <property type="project" value="UniProtKB-ARBA"/>
</dbReference>
<dbReference type="Proteomes" id="UP000247498">
    <property type="component" value="Unassembled WGS sequence"/>
</dbReference>